<protein>
    <recommendedName>
        <fullName evidence="3">DUF4177 domain-containing protein</fullName>
    </recommendedName>
</protein>
<dbReference type="EMBL" id="CAMAPB010000031">
    <property type="protein sequence ID" value="CAH9060220.1"/>
    <property type="molecule type" value="Genomic_DNA"/>
</dbReference>
<evidence type="ECO:0000313" key="2">
    <source>
        <dbReference type="Proteomes" id="UP001152447"/>
    </source>
</evidence>
<evidence type="ECO:0008006" key="3">
    <source>
        <dbReference type="Google" id="ProtNLM"/>
    </source>
</evidence>
<keyword evidence="2" id="KW-1185">Reference proteome</keyword>
<proteinExistence type="predicted"/>
<dbReference type="Proteomes" id="UP001152447">
    <property type="component" value="Unassembled WGS sequence"/>
</dbReference>
<name>A0A9W4W0H6_PSEHA</name>
<sequence length="62" mass="7233">MQKIIEFKKARFFGGINLEALNEKIYQLNQDGWKLVNVSTITGFFGQVYGYVLLIENNEFEI</sequence>
<organism evidence="1 2">
    <name type="scientific">Pseudoalteromonas haloplanktis</name>
    <name type="common">Alteromonas haloplanktis</name>
    <dbReference type="NCBI Taxonomy" id="228"/>
    <lineage>
        <taxon>Bacteria</taxon>
        <taxon>Pseudomonadati</taxon>
        <taxon>Pseudomonadota</taxon>
        <taxon>Gammaproteobacteria</taxon>
        <taxon>Alteromonadales</taxon>
        <taxon>Pseudoalteromonadaceae</taxon>
        <taxon>Pseudoalteromonas</taxon>
    </lineage>
</organism>
<comment type="caution">
    <text evidence="1">The sequence shown here is derived from an EMBL/GenBank/DDBJ whole genome shotgun (WGS) entry which is preliminary data.</text>
</comment>
<evidence type="ECO:0000313" key="1">
    <source>
        <dbReference type="EMBL" id="CAH9060220.1"/>
    </source>
</evidence>
<reference evidence="1" key="1">
    <citation type="submission" date="2022-07" db="EMBL/GenBank/DDBJ databases">
        <authorList>
            <person name="Criscuolo A."/>
        </authorList>
    </citation>
    <scope>NUCLEOTIDE SEQUENCE</scope>
    <source>
        <strain evidence="1">CIP103197</strain>
    </source>
</reference>
<accession>A0A9W4W0H6</accession>
<dbReference type="GeneID" id="300943103"/>
<dbReference type="RefSeq" id="WP_076922740.1">
    <property type="nucleotide sequence ID" value="NZ_CAMAPB010000031.1"/>
</dbReference>
<dbReference type="AlphaFoldDB" id="A0A9W4W0H6"/>
<gene>
    <name evidence="1" type="ORF">PSEHALCIP103_02229</name>
</gene>